<proteinExistence type="predicted"/>
<reference evidence="5 6" key="1">
    <citation type="journal article" date="2024" name="ISME J.">
        <title>Staphylococcus epidermidis bacteriocin A37 kills natural competitors with a unique mechanism of action.</title>
        <authorList>
            <person name="Puls J.S."/>
            <person name="Winnerling B."/>
            <person name="Power J.J."/>
            <person name="Kruger A.M."/>
            <person name="Brajtenbach D."/>
            <person name="Johnson M."/>
            <person name="Bilici K."/>
            <person name="Camus L."/>
            <person name="Fliesswasser T."/>
            <person name="Schneider T."/>
            <person name="Sahl H.G."/>
            <person name="Ghosal D."/>
            <person name="Kubitscheck U."/>
            <person name="Heilbronner S."/>
            <person name="Grein F."/>
        </authorList>
    </citation>
    <scope>NUCLEOTIDE SEQUENCE [LARGE SCALE GENOMIC DNA]</scope>
    <source>
        <strain evidence="5 6">SCK7</strain>
    </source>
</reference>
<dbReference type="PANTHER" id="PTHR35372">
    <property type="entry name" value="ATP BINDING PROTEIN-RELATED"/>
    <property type="match status" value="1"/>
</dbReference>
<dbReference type="InterPro" id="IPR051620">
    <property type="entry name" value="ORF904-like_C"/>
</dbReference>
<keyword evidence="2" id="KW-0378">Hydrolase</keyword>
<dbReference type="Gene3D" id="3.40.50.300">
    <property type="entry name" value="P-loop containing nucleotide triphosphate hydrolases"/>
    <property type="match status" value="1"/>
</dbReference>
<feature type="domain" description="SF3 helicase" evidence="4">
    <location>
        <begin position="157"/>
        <end position="311"/>
    </location>
</feature>
<keyword evidence="3" id="KW-0067">ATP-binding</keyword>
<organism evidence="5 6">
    <name type="scientific">Staphylococcus casei</name>
    <dbReference type="NCBI Taxonomy" id="201828"/>
    <lineage>
        <taxon>Bacteria</taxon>
        <taxon>Bacillati</taxon>
        <taxon>Bacillota</taxon>
        <taxon>Bacilli</taxon>
        <taxon>Bacillales</taxon>
        <taxon>Staphylococcaceae</taxon>
        <taxon>Staphylococcus</taxon>
    </lineage>
</organism>
<evidence type="ECO:0000313" key="6">
    <source>
        <dbReference type="Proteomes" id="UP001468345"/>
    </source>
</evidence>
<dbReference type="InterPro" id="IPR027417">
    <property type="entry name" value="P-loop_NTPase"/>
</dbReference>
<protein>
    <submittedName>
        <fullName evidence="5">Phage/plasmid primase, P4 family</fullName>
    </submittedName>
</protein>
<evidence type="ECO:0000259" key="4">
    <source>
        <dbReference type="PROSITE" id="PS51206"/>
    </source>
</evidence>
<keyword evidence="1" id="KW-0547">Nucleotide-binding</keyword>
<dbReference type="InterPro" id="IPR014015">
    <property type="entry name" value="Helicase_SF3_DNA-vir"/>
</dbReference>
<sequence>MGLAKEDVFSTIENFNEIQFYKQEDKSDKFQHNKFGDYLIEKYHIVHINNRLHIYDNGIYVNDERLIKRAMVKEISIIKRIQQSEVMEYLKNTALVSNEEPAHLIPLKNGVYDIKNEKLLQHSPNLIFTAKFNVSYDPNATSEVVDQALQMIACDNEVFEMFKQMFGYLLYKKNFIGKSFLFVGKGGNGKSLILEIMQSLVGMENTASVPLQGLNEQFNVSSLYHKLLNAGDDIPLKSVEDASNFKKLTTGEPVLASYKGQDVFEFKNHAKLVFSANGIPRWYENSDGVFDRLIIVPFNNRIRGTDKEDKNMDEKVTTEEAKSHTLNLALQGLREVLKNNNIIIPNIVKEKMQEFKKTNDPLEAFIAEYSIESKRATDVYEDYREWSEFEGYKHPFIRKEFRKQIEARGYIRVKRRIPNYNTSQWTYVHGESISN</sequence>
<keyword evidence="6" id="KW-1185">Reference proteome</keyword>
<dbReference type="SUPFAM" id="SSF52540">
    <property type="entry name" value="P-loop containing nucleoside triphosphate hydrolases"/>
    <property type="match status" value="1"/>
</dbReference>
<gene>
    <name evidence="5" type="ORF">SHJJP9002_002435</name>
</gene>
<dbReference type="NCBIfam" id="TIGR01613">
    <property type="entry name" value="primase_Cterm"/>
    <property type="match status" value="1"/>
</dbReference>
<dbReference type="EMBL" id="CP133006">
    <property type="protein sequence ID" value="WZG10417.1"/>
    <property type="molecule type" value="Genomic_DNA"/>
</dbReference>
<dbReference type="Pfam" id="PF08706">
    <property type="entry name" value="D5_N"/>
    <property type="match status" value="1"/>
</dbReference>
<evidence type="ECO:0000313" key="5">
    <source>
        <dbReference type="EMBL" id="WZG10417.1"/>
    </source>
</evidence>
<dbReference type="InterPro" id="IPR014818">
    <property type="entry name" value="Phage/plasmid_primase_P4_C"/>
</dbReference>
<dbReference type="RefSeq" id="WP_341636575.1">
    <property type="nucleotide sequence ID" value="NZ_CP133006.1"/>
</dbReference>
<evidence type="ECO:0000256" key="3">
    <source>
        <dbReference type="ARBA" id="ARBA00022840"/>
    </source>
</evidence>
<name>A0ABZ2WE17_9STAP</name>
<accession>A0ABZ2WE17</accession>
<dbReference type="PROSITE" id="PS51206">
    <property type="entry name" value="SF3_HELICASE_1"/>
    <property type="match status" value="1"/>
</dbReference>
<dbReference type="Proteomes" id="UP001468345">
    <property type="component" value="Chromosome"/>
</dbReference>
<evidence type="ECO:0000256" key="2">
    <source>
        <dbReference type="ARBA" id="ARBA00022801"/>
    </source>
</evidence>
<dbReference type="SMART" id="SM00885">
    <property type="entry name" value="D5_N"/>
    <property type="match status" value="1"/>
</dbReference>
<dbReference type="InterPro" id="IPR045455">
    <property type="entry name" value="NrS-1_pol-like_helicase"/>
</dbReference>
<dbReference type="InterPro" id="IPR006500">
    <property type="entry name" value="Helicase_put_C_phage/plasmid"/>
</dbReference>
<dbReference type="Pfam" id="PF19263">
    <property type="entry name" value="DUF5906"/>
    <property type="match status" value="1"/>
</dbReference>
<evidence type="ECO:0000256" key="1">
    <source>
        <dbReference type="ARBA" id="ARBA00022741"/>
    </source>
</evidence>
<dbReference type="PANTHER" id="PTHR35372:SF2">
    <property type="entry name" value="SF3 HELICASE DOMAIN-CONTAINING PROTEIN"/>
    <property type="match status" value="1"/>
</dbReference>